<gene>
    <name evidence="11" type="ORF">ACFFJH_02940</name>
</gene>
<dbReference type="InterPro" id="IPR024167">
    <property type="entry name" value="Cytochrome_c4-like"/>
</dbReference>
<evidence type="ECO:0000256" key="9">
    <source>
        <dbReference type="SAM" id="SignalP"/>
    </source>
</evidence>
<dbReference type="PIRSF" id="PIRSF000005">
    <property type="entry name" value="Cytochrome_c4"/>
    <property type="match status" value="1"/>
</dbReference>
<evidence type="ECO:0000256" key="4">
    <source>
        <dbReference type="ARBA" id="ARBA00022723"/>
    </source>
</evidence>
<dbReference type="RefSeq" id="WP_390209959.1">
    <property type="nucleotide sequence ID" value="NZ_JBHLXJ010000003.1"/>
</dbReference>
<dbReference type="PROSITE" id="PS51007">
    <property type="entry name" value="CYTC"/>
    <property type="match status" value="2"/>
</dbReference>
<keyword evidence="12" id="KW-1185">Reference proteome</keyword>
<evidence type="ECO:0000313" key="11">
    <source>
        <dbReference type="EMBL" id="MFC0348748.1"/>
    </source>
</evidence>
<name>A0ABV6IAC7_9BURK</name>
<dbReference type="InterPro" id="IPR036909">
    <property type="entry name" value="Cyt_c-like_dom_sf"/>
</dbReference>
<keyword evidence="2" id="KW-0813">Transport</keyword>
<feature type="domain" description="Cytochrome c" evidence="10">
    <location>
        <begin position="40"/>
        <end position="127"/>
    </location>
</feature>
<feature type="chain" id="PRO_5045848223" evidence="9">
    <location>
        <begin position="19"/>
        <end position="225"/>
    </location>
</feature>
<accession>A0ABV6IAC7</accession>
<dbReference type="PANTHER" id="PTHR33751:SF9">
    <property type="entry name" value="CYTOCHROME C4"/>
    <property type="match status" value="1"/>
</dbReference>
<evidence type="ECO:0000256" key="8">
    <source>
        <dbReference type="PROSITE-ProRule" id="PRU00433"/>
    </source>
</evidence>
<evidence type="ECO:0000256" key="3">
    <source>
        <dbReference type="ARBA" id="ARBA00022617"/>
    </source>
</evidence>
<evidence type="ECO:0000256" key="1">
    <source>
        <dbReference type="ARBA" id="ARBA00004418"/>
    </source>
</evidence>
<evidence type="ECO:0000256" key="2">
    <source>
        <dbReference type="ARBA" id="ARBA00022448"/>
    </source>
</evidence>
<feature type="domain" description="Cytochrome c" evidence="10">
    <location>
        <begin position="137"/>
        <end position="225"/>
    </location>
</feature>
<keyword evidence="7 8" id="KW-0408">Iron</keyword>
<keyword evidence="3 8" id="KW-0349">Heme</keyword>
<evidence type="ECO:0000256" key="7">
    <source>
        <dbReference type="ARBA" id="ARBA00023004"/>
    </source>
</evidence>
<evidence type="ECO:0000313" key="12">
    <source>
        <dbReference type="Proteomes" id="UP001589844"/>
    </source>
</evidence>
<evidence type="ECO:0000256" key="5">
    <source>
        <dbReference type="ARBA" id="ARBA00022764"/>
    </source>
</evidence>
<dbReference type="InterPro" id="IPR009056">
    <property type="entry name" value="Cyt_c-like_dom"/>
</dbReference>
<reference evidence="11 12" key="1">
    <citation type="submission" date="2024-09" db="EMBL/GenBank/DDBJ databases">
        <authorList>
            <person name="Sun Q."/>
            <person name="Mori K."/>
        </authorList>
    </citation>
    <scope>NUCLEOTIDE SEQUENCE [LARGE SCALE GENOMIC DNA]</scope>
    <source>
        <strain evidence="11 12">CCM 8677</strain>
    </source>
</reference>
<dbReference type="InterPro" id="IPR050597">
    <property type="entry name" value="Cytochrome_c_Oxidase_Subunit"/>
</dbReference>
<feature type="signal peptide" evidence="9">
    <location>
        <begin position="1"/>
        <end position="18"/>
    </location>
</feature>
<keyword evidence="4 8" id="KW-0479">Metal-binding</keyword>
<dbReference type="PANTHER" id="PTHR33751">
    <property type="entry name" value="CBB3-TYPE CYTOCHROME C OXIDASE SUBUNIT FIXP"/>
    <property type="match status" value="1"/>
</dbReference>
<keyword evidence="6" id="KW-0249">Electron transport</keyword>
<comment type="subcellular location">
    <subcellularLocation>
        <location evidence="1">Periplasm</location>
    </subcellularLocation>
</comment>
<dbReference type="Pfam" id="PF00034">
    <property type="entry name" value="Cytochrom_C"/>
    <property type="match status" value="2"/>
</dbReference>
<dbReference type="SUPFAM" id="SSF46626">
    <property type="entry name" value="Cytochrome c"/>
    <property type="match status" value="2"/>
</dbReference>
<sequence length="225" mass="23383">MNRAFLSFSKSLSIIALAASSLVSVASANDAAHAAKPAKADPAKGDALYTNGDAARGIVACVSCHGAAGNSTISVNPKLSGQHEAYLVKQLTDFTTPARNNAVMTTFAKLMTADDMKNVAAFLATQKPKAGAAKNKETVNLGQTIYRAGIAEKNVAACAGCHSPNGAGIPAQFPRIAGQHQDYTIAQLTAFKTGVRKNSPQMVTLAKRMSDDEIKAVSDYIAGLK</sequence>
<proteinExistence type="predicted"/>
<dbReference type="Gene3D" id="1.10.760.10">
    <property type="entry name" value="Cytochrome c-like domain"/>
    <property type="match status" value="2"/>
</dbReference>
<protein>
    <submittedName>
        <fullName evidence="11">C-type cytochrome</fullName>
    </submittedName>
</protein>
<keyword evidence="9" id="KW-0732">Signal</keyword>
<comment type="caution">
    <text evidence="11">The sequence shown here is derived from an EMBL/GenBank/DDBJ whole genome shotgun (WGS) entry which is preliminary data.</text>
</comment>
<dbReference type="EMBL" id="JBHLXJ010000003">
    <property type="protein sequence ID" value="MFC0348748.1"/>
    <property type="molecule type" value="Genomic_DNA"/>
</dbReference>
<evidence type="ECO:0000259" key="10">
    <source>
        <dbReference type="PROSITE" id="PS51007"/>
    </source>
</evidence>
<evidence type="ECO:0000256" key="6">
    <source>
        <dbReference type="ARBA" id="ARBA00022982"/>
    </source>
</evidence>
<keyword evidence="5" id="KW-0574">Periplasm</keyword>
<dbReference type="Proteomes" id="UP001589844">
    <property type="component" value="Unassembled WGS sequence"/>
</dbReference>
<organism evidence="11 12">
    <name type="scientific">Undibacterium danionis</name>
    <dbReference type="NCBI Taxonomy" id="1812100"/>
    <lineage>
        <taxon>Bacteria</taxon>
        <taxon>Pseudomonadati</taxon>
        <taxon>Pseudomonadota</taxon>
        <taxon>Betaproteobacteria</taxon>
        <taxon>Burkholderiales</taxon>
        <taxon>Oxalobacteraceae</taxon>
        <taxon>Undibacterium</taxon>
    </lineage>
</organism>